<dbReference type="OMA" id="PRICGHA"/>
<organism evidence="6 7">
    <name type="scientific">Diacronema lutheri</name>
    <name type="common">Unicellular marine alga</name>
    <name type="synonym">Monochrysis lutheri</name>
    <dbReference type="NCBI Taxonomy" id="2081491"/>
    <lineage>
        <taxon>Eukaryota</taxon>
        <taxon>Haptista</taxon>
        <taxon>Haptophyta</taxon>
        <taxon>Pavlovophyceae</taxon>
        <taxon>Pavlovales</taxon>
        <taxon>Pavlovaceae</taxon>
        <taxon>Diacronema</taxon>
    </lineage>
</organism>
<reference evidence="6" key="1">
    <citation type="submission" date="2021-05" db="EMBL/GenBank/DDBJ databases">
        <title>The genome of the haptophyte Pavlova lutheri (Diacronema luteri, Pavlovales) - a model for lipid biosynthesis in eukaryotic algae.</title>
        <authorList>
            <person name="Hulatt C.J."/>
            <person name="Posewitz M.C."/>
        </authorList>
    </citation>
    <scope>NUCLEOTIDE SEQUENCE</scope>
    <source>
        <strain evidence="6">NIVA-4/92</strain>
    </source>
</reference>
<dbReference type="GO" id="GO:0051213">
    <property type="term" value="F:dioxygenase activity"/>
    <property type="evidence" value="ECO:0007669"/>
    <property type="project" value="UniProtKB-KW"/>
</dbReference>
<protein>
    <recommendedName>
        <fullName evidence="5">Prolyl 4-hydroxylase alpha subunit domain-containing protein</fullName>
    </recommendedName>
</protein>
<keyword evidence="7" id="KW-1185">Reference proteome</keyword>
<dbReference type="GO" id="GO:0031418">
    <property type="term" value="F:L-ascorbic acid binding"/>
    <property type="evidence" value="ECO:0007669"/>
    <property type="project" value="InterPro"/>
</dbReference>
<dbReference type="PANTHER" id="PTHR14650">
    <property type="entry name" value="PROLYL HYDROXYLASE-RELATED"/>
    <property type="match status" value="1"/>
</dbReference>
<proteinExistence type="predicted"/>
<dbReference type="OrthoDB" id="427071at2759"/>
<sequence>MPDDCRPRICGHAVVDAFASSGEVEALRTIAAAGMAHGGGTGGPTVLDLYSGALSFETQFVSIWHKLNATGAPAIATSAQLATLEKVYRRIRSSVRDAFGSRTCELTSPTFWSRLDASQPPKTPHDEYWHTHVDTAQYGSFAFTALLYLSDYVSDFSGGEFAFVFREGEETVLPARGRLLMFTSASENPHRVKRLRSGQRLTLTVPFTCSAAAAIGPFWLAQARASLRRDQI</sequence>
<feature type="domain" description="Prolyl 4-hydroxylase alpha subunit" evidence="5">
    <location>
        <begin position="10"/>
        <end position="208"/>
    </location>
</feature>
<dbReference type="SMART" id="SM00702">
    <property type="entry name" value="P4Hc"/>
    <property type="match status" value="1"/>
</dbReference>
<keyword evidence="2" id="KW-0223">Dioxygenase</keyword>
<evidence type="ECO:0000256" key="2">
    <source>
        <dbReference type="ARBA" id="ARBA00022964"/>
    </source>
</evidence>
<dbReference type="Pfam" id="PF13640">
    <property type="entry name" value="2OG-FeII_Oxy_3"/>
    <property type="match status" value="1"/>
</dbReference>
<feature type="transmembrane region" description="Helical" evidence="4">
    <location>
        <begin position="201"/>
        <end position="220"/>
    </location>
</feature>
<evidence type="ECO:0000256" key="4">
    <source>
        <dbReference type="SAM" id="Phobius"/>
    </source>
</evidence>
<dbReference type="InterPro" id="IPR039210">
    <property type="entry name" value="OGFOD3"/>
</dbReference>
<evidence type="ECO:0000259" key="5">
    <source>
        <dbReference type="SMART" id="SM00702"/>
    </source>
</evidence>
<dbReference type="Gene3D" id="2.60.120.620">
    <property type="entry name" value="q2cbj1_9rhob like domain"/>
    <property type="match status" value="1"/>
</dbReference>
<accession>A0A8J6CHQ6</accession>
<evidence type="ECO:0000313" key="6">
    <source>
        <dbReference type="EMBL" id="KAG8470495.1"/>
    </source>
</evidence>
<keyword evidence="4" id="KW-1133">Transmembrane helix</keyword>
<dbReference type="PANTHER" id="PTHR14650:SF1">
    <property type="entry name" value="2-OXOGLUTARATE AND IRON-DEPENDENT OXYGENASE DOMAIN-CONTAINING PROTEIN 3"/>
    <property type="match status" value="1"/>
</dbReference>
<comment type="caution">
    <text evidence="6">The sequence shown here is derived from an EMBL/GenBank/DDBJ whole genome shotgun (WGS) entry which is preliminary data.</text>
</comment>
<dbReference type="InterPro" id="IPR006620">
    <property type="entry name" value="Pro_4_hyd_alph"/>
</dbReference>
<dbReference type="Proteomes" id="UP000751190">
    <property type="component" value="Unassembled WGS sequence"/>
</dbReference>
<dbReference type="GO" id="GO:0016705">
    <property type="term" value="F:oxidoreductase activity, acting on paired donors, with incorporation or reduction of molecular oxygen"/>
    <property type="evidence" value="ECO:0007669"/>
    <property type="project" value="InterPro"/>
</dbReference>
<name>A0A8J6CHQ6_DIALT</name>
<dbReference type="GO" id="GO:0016020">
    <property type="term" value="C:membrane"/>
    <property type="evidence" value="ECO:0007669"/>
    <property type="project" value="TreeGrafter"/>
</dbReference>
<evidence type="ECO:0000313" key="7">
    <source>
        <dbReference type="Proteomes" id="UP000751190"/>
    </source>
</evidence>
<comment type="cofactor">
    <cofactor evidence="1">
        <name>L-ascorbate</name>
        <dbReference type="ChEBI" id="CHEBI:38290"/>
    </cofactor>
</comment>
<dbReference type="GO" id="GO:0005506">
    <property type="term" value="F:iron ion binding"/>
    <property type="evidence" value="ECO:0007669"/>
    <property type="project" value="InterPro"/>
</dbReference>
<keyword evidence="4" id="KW-0472">Membrane</keyword>
<keyword evidence="3" id="KW-0560">Oxidoreductase</keyword>
<evidence type="ECO:0000256" key="1">
    <source>
        <dbReference type="ARBA" id="ARBA00001961"/>
    </source>
</evidence>
<dbReference type="EMBL" id="JAGTXO010000001">
    <property type="protein sequence ID" value="KAG8470495.1"/>
    <property type="molecule type" value="Genomic_DNA"/>
</dbReference>
<evidence type="ECO:0000256" key="3">
    <source>
        <dbReference type="ARBA" id="ARBA00023002"/>
    </source>
</evidence>
<gene>
    <name evidence="6" type="ORF">KFE25_008916</name>
</gene>
<dbReference type="AlphaFoldDB" id="A0A8J6CHQ6"/>
<dbReference type="InterPro" id="IPR044862">
    <property type="entry name" value="Pro_4_hyd_alph_FE2OG_OXY"/>
</dbReference>
<keyword evidence="4" id="KW-0812">Transmembrane</keyword>